<dbReference type="PRINTS" id="PR00344">
    <property type="entry name" value="BCTRLSENSOR"/>
</dbReference>
<evidence type="ECO:0000256" key="2">
    <source>
        <dbReference type="ARBA" id="ARBA00004236"/>
    </source>
</evidence>
<dbReference type="SUPFAM" id="SSF47384">
    <property type="entry name" value="Homodimeric domain of signal transducing histidine kinase"/>
    <property type="match status" value="1"/>
</dbReference>
<evidence type="ECO:0000256" key="5">
    <source>
        <dbReference type="ARBA" id="ARBA00022679"/>
    </source>
</evidence>
<dbReference type="EC" id="2.7.13.3" evidence="3"/>
<sequence length="574" mass="61933">MHAIRGGGPSELARILGDIAAEMARAGGFRLSAVSLFRESDELEFVVVDGNDDARDTLTGDVTPTPVAMEMLERAQRWGRLRFLPHGEAVELMDHIWVGSEPRPEDPDGWQPCDLLMAPLVDLDDVLQGIVWVDLPVDGRRPGPEQRHRLEQHAERANRAMIEALEHGRLTEQVRLADAARRVVRSATADLDLAHLLETAIDTVREGFGVDDVRVRLLAGEDTDGLDEVSLQARLLAERCWGEQRVAIVSHHRAAPALLSAEEHAVLLDGLHTQGDTSLLLTPLGAGSECVGRLVMFRRDRGDWSDEEASAALDIGHDLGRAVLNARSFERERQAAAYRQQLIGTMAHELKNPLAAAGGYLDMLEDFLAEGPSTTPQVDRALHGIGRATRRLDAIVADLLTLARVAEEADPALATPSDLRTAVAEAVEGLAVLADARDVRVTVHVPDDPVLLTAEPTDLERMVVNLVSNAVKYSRDGGGVEVHLSAPEGGRTQLRVVDHGIGIDAVEQQHLFEEFFRSADPAASGLPGTGLGLAIVERVVRRLGGHVAVDSTPGVGSVFTLTLPTTPPASEQTA</sequence>
<dbReference type="EMBL" id="CP015079">
    <property type="protein sequence ID" value="ANH37328.1"/>
    <property type="molecule type" value="Genomic_DNA"/>
</dbReference>
<dbReference type="PANTHER" id="PTHR43711">
    <property type="entry name" value="TWO-COMPONENT HISTIDINE KINASE"/>
    <property type="match status" value="1"/>
</dbReference>
<dbReference type="Proteomes" id="UP000077868">
    <property type="component" value="Chromosome"/>
</dbReference>
<keyword evidence="7" id="KW-0902">Two-component regulatory system</keyword>
<dbReference type="GO" id="GO:0000155">
    <property type="term" value="F:phosphorelay sensor kinase activity"/>
    <property type="evidence" value="ECO:0007669"/>
    <property type="project" value="InterPro"/>
</dbReference>
<dbReference type="SMART" id="SM00388">
    <property type="entry name" value="HisKA"/>
    <property type="match status" value="1"/>
</dbReference>
<dbReference type="CDD" id="cd00082">
    <property type="entry name" value="HisKA"/>
    <property type="match status" value="1"/>
</dbReference>
<evidence type="ECO:0000256" key="6">
    <source>
        <dbReference type="ARBA" id="ARBA00022777"/>
    </source>
</evidence>
<dbReference type="InterPro" id="IPR004358">
    <property type="entry name" value="Sig_transdc_His_kin-like_C"/>
</dbReference>
<dbReference type="InterPro" id="IPR003018">
    <property type="entry name" value="GAF"/>
</dbReference>
<dbReference type="InterPro" id="IPR036097">
    <property type="entry name" value="HisK_dim/P_sf"/>
</dbReference>
<gene>
    <name evidence="9" type="primary">rcsC</name>
    <name evidence="9" type="ORF">I601_0885</name>
</gene>
<organism evidence="9 10">
    <name type="scientific">Nocardioides dokdonensis FR1436</name>
    <dbReference type="NCBI Taxonomy" id="1300347"/>
    <lineage>
        <taxon>Bacteria</taxon>
        <taxon>Bacillati</taxon>
        <taxon>Actinomycetota</taxon>
        <taxon>Actinomycetes</taxon>
        <taxon>Propionibacteriales</taxon>
        <taxon>Nocardioidaceae</taxon>
        <taxon>Nocardioides</taxon>
    </lineage>
</organism>
<evidence type="ECO:0000313" key="10">
    <source>
        <dbReference type="Proteomes" id="UP000077868"/>
    </source>
</evidence>
<dbReference type="Pfam" id="PF00512">
    <property type="entry name" value="HisKA"/>
    <property type="match status" value="1"/>
</dbReference>
<protein>
    <recommendedName>
        <fullName evidence="3">histidine kinase</fullName>
        <ecNumber evidence="3">2.7.13.3</ecNumber>
    </recommendedName>
</protein>
<evidence type="ECO:0000256" key="1">
    <source>
        <dbReference type="ARBA" id="ARBA00000085"/>
    </source>
</evidence>
<dbReference type="PATRIC" id="fig|1300347.3.peg.883"/>
<feature type="domain" description="Histidine kinase" evidence="8">
    <location>
        <begin position="345"/>
        <end position="567"/>
    </location>
</feature>
<comment type="catalytic activity">
    <reaction evidence="1">
        <text>ATP + protein L-histidine = ADP + protein N-phospho-L-histidine.</text>
        <dbReference type="EC" id="2.7.13.3"/>
    </reaction>
</comment>
<accession>A0A1A9GGC8</accession>
<dbReference type="STRING" id="1300347.I601_0885"/>
<dbReference type="InterPro" id="IPR036890">
    <property type="entry name" value="HATPase_C_sf"/>
</dbReference>
<dbReference type="InterPro" id="IPR003661">
    <property type="entry name" value="HisK_dim/P_dom"/>
</dbReference>
<keyword evidence="4" id="KW-0597">Phosphoprotein</keyword>
<comment type="subcellular location">
    <subcellularLocation>
        <location evidence="2">Cell membrane</location>
    </subcellularLocation>
</comment>
<dbReference type="FunFam" id="3.30.565.10:FF:000006">
    <property type="entry name" value="Sensor histidine kinase WalK"/>
    <property type="match status" value="1"/>
</dbReference>
<dbReference type="InterPro" id="IPR050736">
    <property type="entry name" value="Sensor_HK_Regulatory"/>
</dbReference>
<dbReference type="KEGG" id="ndk:I601_0885"/>
<evidence type="ECO:0000256" key="7">
    <source>
        <dbReference type="ARBA" id="ARBA00023012"/>
    </source>
</evidence>
<name>A0A1A9GGC8_9ACTN</name>
<dbReference type="InterPro" id="IPR005467">
    <property type="entry name" value="His_kinase_dom"/>
</dbReference>
<evidence type="ECO:0000256" key="4">
    <source>
        <dbReference type="ARBA" id="ARBA00022553"/>
    </source>
</evidence>
<keyword evidence="5 9" id="KW-0808">Transferase</keyword>
<dbReference type="InterPro" id="IPR003594">
    <property type="entry name" value="HATPase_dom"/>
</dbReference>
<dbReference type="SUPFAM" id="SSF55781">
    <property type="entry name" value="GAF domain-like"/>
    <property type="match status" value="2"/>
</dbReference>
<reference evidence="9 10" key="1">
    <citation type="submission" date="2016-03" db="EMBL/GenBank/DDBJ databases">
        <title>Complete genome sequence of a soil Actinobacterium, Nocardioides dokdonensis FR1436.</title>
        <authorList>
            <person name="Kwon S.-K."/>
            <person name="Kim K."/>
            <person name="Kim J.F."/>
        </authorList>
    </citation>
    <scope>NUCLEOTIDE SEQUENCE [LARGE SCALE GENOMIC DNA]</scope>
    <source>
        <strain evidence="9 10">FR1436</strain>
    </source>
</reference>
<evidence type="ECO:0000256" key="3">
    <source>
        <dbReference type="ARBA" id="ARBA00012438"/>
    </source>
</evidence>
<dbReference type="SMART" id="SM00065">
    <property type="entry name" value="GAF"/>
    <property type="match status" value="1"/>
</dbReference>
<keyword evidence="6 9" id="KW-0418">Kinase</keyword>
<keyword evidence="10" id="KW-1185">Reference proteome</keyword>
<evidence type="ECO:0000259" key="8">
    <source>
        <dbReference type="PROSITE" id="PS50109"/>
    </source>
</evidence>
<dbReference type="Gene3D" id="3.30.565.10">
    <property type="entry name" value="Histidine kinase-like ATPase, C-terminal domain"/>
    <property type="match status" value="1"/>
</dbReference>
<dbReference type="PROSITE" id="PS50109">
    <property type="entry name" value="HIS_KIN"/>
    <property type="match status" value="1"/>
</dbReference>
<dbReference type="SMART" id="SM00387">
    <property type="entry name" value="HATPase_c"/>
    <property type="match status" value="1"/>
</dbReference>
<proteinExistence type="predicted"/>
<dbReference type="PANTHER" id="PTHR43711:SF1">
    <property type="entry name" value="HISTIDINE KINASE 1"/>
    <property type="match status" value="1"/>
</dbReference>
<dbReference type="Gene3D" id="3.30.450.40">
    <property type="match status" value="1"/>
</dbReference>
<evidence type="ECO:0000313" key="9">
    <source>
        <dbReference type="EMBL" id="ANH37328.1"/>
    </source>
</evidence>
<dbReference type="GO" id="GO:0005886">
    <property type="term" value="C:plasma membrane"/>
    <property type="evidence" value="ECO:0007669"/>
    <property type="project" value="UniProtKB-SubCell"/>
</dbReference>
<dbReference type="AlphaFoldDB" id="A0A1A9GGC8"/>
<dbReference type="SUPFAM" id="SSF55874">
    <property type="entry name" value="ATPase domain of HSP90 chaperone/DNA topoisomerase II/histidine kinase"/>
    <property type="match status" value="1"/>
</dbReference>
<dbReference type="Gene3D" id="1.10.287.130">
    <property type="match status" value="1"/>
</dbReference>
<dbReference type="Pfam" id="PF02518">
    <property type="entry name" value="HATPase_c"/>
    <property type="match status" value="1"/>
</dbReference>
<dbReference type="InterPro" id="IPR029016">
    <property type="entry name" value="GAF-like_dom_sf"/>
</dbReference>